<reference evidence="2 3" key="1">
    <citation type="journal article" date="2016" name="Nat. Commun.">
        <title>Thousands of microbial genomes shed light on interconnected biogeochemical processes in an aquifer system.</title>
        <authorList>
            <person name="Anantharaman K."/>
            <person name="Brown C.T."/>
            <person name="Hug L.A."/>
            <person name="Sharon I."/>
            <person name="Castelle C.J."/>
            <person name="Probst A.J."/>
            <person name="Thomas B.C."/>
            <person name="Singh A."/>
            <person name="Wilkins M.J."/>
            <person name="Karaoz U."/>
            <person name="Brodie E.L."/>
            <person name="Williams K.H."/>
            <person name="Hubbard S.S."/>
            <person name="Banfield J.F."/>
        </authorList>
    </citation>
    <scope>NUCLEOTIDE SEQUENCE [LARGE SCALE GENOMIC DNA]</scope>
</reference>
<accession>A0A1F6W7B5</accession>
<proteinExistence type="predicted"/>
<dbReference type="Proteomes" id="UP000177777">
    <property type="component" value="Unassembled WGS sequence"/>
</dbReference>
<feature type="compositionally biased region" description="Basic and acidic residues" evidence="1">
    <location>
        <begin position="219"/>
        <end position="239"/>
    </location>
</feature>
<sequence length="239" mass="27903">MNNYNHKLSRAEMKRRREFEIREENIKKAVSSQLDKTIDVQPVEDYFTLELKSIMLNEKLSAKEKQRLKTLTIETERQKKALVIQLRKTPIVQIACERSGVGRSTYYKWRVKDRTFARAADRALEAGRFFINDLAKSKLLQMIKDGNTTAIIFWLKHNDPQFAPVNRIIHEYEIATTRPSVEENNIAAQEISKVLGEKLTPKFTTEEIKNQIEEEIEESERNAPSDKRLKSFEDDSGEK</sequence>
<evidence type="ECO:0000313" key="3">
    <source>
        <dbReference type="Proteomes" id="UP000177777"/>
    </source>
</evidence>
<protein>
    <submittedName>
        <fullName evidence="2">Uncharacterized protein</fullName>
    </submittedName>
</protein>
<gene>
    <name evidence="2" type="ORF">A3D42_00670</name>
</gene>
<organism evidence="2 3">
    <name type="scientific">Candidatus Nomurabacteria bacterium RIFCSPHIGHO2_02_FULL_41_18</name>
    <dbReference type="NCBI Taxonomy" id="1801754"/>
    <lineage>
        <taxon>Bacteria</taxon>
        <taxon>Candidatus Nomuraibacteriota</taxon>
    </lineage>
</organism>
<evidence type="ECO:0000256" key="1">
    <source>
        <dbReference type="SAM" id="MobiDB-lite"/>
    </source>
</evidence>
<name>A0A1F6W7B5_9BACT</name>
<evidence type="ECO:0000313" key="2">
    <source>
        <dbReference type="EMBL" id="OGI77799.1"/>
    </source>
</evidence>
<feature type="region of interest" description="Disordered" evidence="1">
    <location>
        <begin position="213"/>
        <end position="239"/>
    </location>
</feature>
<dbReference type="AlphaFoldDB" id="A0A1F6W7B5"/>
<dbReference type="EMBL" id="MFUE01000010">
    <property type="protein sequence ID" value="OGI77799.1"/>
    <property type="molecule type" value="Genomic_DNA"/>
</dbReference>
<comment type="caution">
    <text evidence="2">The sequence shown here is derived from an EMBL/GenBank/DDBJ whole genome shotgun (WGS) entry which is preliminary data.</text>
</comment>